<dbReference type="AlphaFoldDB" id="A0A2T4MJ90"/>
<keyword evidence="1 4" id="KW-0489">Methyltransferase</keyword>
<evidence type="ECO:0000313" key="6">
    <source>
        <dbReference type="Proteomes" id="UP000195208"/>
    </source>
</evidence>
<sequence>MAYQNLSEFYDTLTEDQPYQDWVNVLEQLTASMQINNLLDIGCGTGTLTCLFSKIAKNVTGIDLSDEMIEKAKLKSDKITWLKGDMSNFNLNQKFDVITICCDSLNYLTTEDAVMNTFNHVYHHLNEHGLLMFDVHTAHKMETQFNHQTYIDDRDDLTLLWQATPGDDPLSVWHDLTFFSLNEDGTYSRTDESQYQRTLKKPLYDEMLKIVGFKNIQSFYDFDITNQSSHSDRLFFVATK</sequence>
<dbReference type="Gene3D" id="3.40.50.150">
    <property type="entry name" value="Vaccinia Virus protein VP39"/>
    <property type="match status" value="1"/>
</dbReference>
<dbReference type="Proteomes" id="UP000646308">
    <property type="component" value="Unassembled WGS sequence"/>
</dbReference>
<evidence type="ECO:0000256" key="2">
    <source>
        <dbReference type="ARBA" id="ARBA00022679"/>
    </source>
</evidence>
<dbReference type="GO" id="GO:0008168">
    <property type="term" value="F:methyltransferase activity"/>
    <property type="evidence" value="ECO:0007669"/>
    <property type="project" value="UniProtKB-KW"/>
</dbReference>
<dbReference type="EMBL" id="WMFL01000085">
    <property type="protein sequence ID" value="NJI03394.1"/>
    <property type="molecule type" value="Genomic_DNA"/>
</dbReference>
<feature type="domain" description="Methyltransferase" evidence="3">
    <location>
        <begin position="39"/>
        <end position="129"/>
    </location>
</feature>
<evidence type="ECO:0000313" key="4">
    <source>
        <dbReference type="EMBL" id="NJI03394.1"/>
    </source>
</evidence>
<name>A0A2T4MJ90_9STAP</name>
<proteinExistence type="predicted"/>
<protein>
    <submittedName>
        <fullName evidence="4">Methyltransferase domain-containing protein</fullName>
    </submittedName>
    <submittedName>
        <fullName evidence="5">SAM-dependent methyltransferase</fullName>
    </submittedName>
</protein>
<keyword evidence="6" id="KW-1185">Reference proteome</keyword>
<comment type="caution">
    <text evidence="4">The sequence shown here is derived from an EMBL/GenBank/DDBJ whole genome shotgun (WGS) entry which is preliminary data.</text>
</comment>
<dbReference type="PANTHER" id="PTHR43861:SF1">
    <property type="entry name" value="TRANS-ACONITATE 2-METHYLTRANSFERASE"/>
    <property type="match status" value="1"/>
</dbReference>
<gene>
    <name evidence="5" type="ORF">B9M88_03220</name>
    <name evidence="4" type="ORF">GLV84_11200</name>
</gene>
<evidence type="ECO:0000259" key="3">
    <source>
        <dbReference type="Pfam" id="PF13649"/>
    </source>
</evidence>
<dbReference type="GO" id="GO:0032259">
    <property type="term" value="P:methylation"/>
    <property type="evidence" value="ECO:0007669"/>
    <property type="project" value="UniProtKB-KW"/>
</dbReference>
<reference evidence="5 6" key="1">
    <citation type="submission" date="2017-04" db="EMBL/GenBank/DDBJ databases">
        <title>Staphylococcus agnetis, a potential pathogen in the broiler production.</title>
        <authorList>
            <person name="Poulsen L."/>
        </authorList>
    </citation>
    <scope>NUCLEOTIDE SEQUENCE [LARGE SCALE GENOMIC DNA]</scope>
    <source>
        <strain evidence="5 6">723_310714_2_2_spleen</strain>
    </source>
</reference>
<dbReference type="PANTHER" id="PTHR43861">
    <property type="entry name" value="TRANS-ACONITATE 2-METHYLTRANSFERASE-RELATED"/>
    <property type="match status" value="1"/>
</dbReference>
<dbReference type="Proteomes" id="UP000195208">
    <property type="component" value="Unassembled WGS sequence"/>
</dbReference>
<dbReference type="RefSeq" id="WP_082624727.1">
    <property type="nucleotide sequence ID" value="NZ_CP009623.1"/>
</dbReference>
<dbReference type="OrthoDB" id="9811589at2"/>
<keyword evidence="2" id="KW-0808">Transferase</keyword>
<dbReference type="InterPro" id="IPR041698">
    <property type="entry name" value="Methyltransf_25"/>
</dbReference>
<dbReference type="Pfam" id="PF13649">
    <property type="entry name" value="Methyltransf_25"/>
    <property type="match status" value="1"/>
</dbReference>
<organism evidence="4 7">
    <name type="scientific">Staphylococcus agnetis</name>
    <dbReference type="NCBI Taxonomy" id="985762"/>
    <lineage>
        <taxon>Bacteria</taxon>
        <taxon>Bacillati</taxon>
        <taxon>Bacillota</taxon>
        <taxon>Bacilli</taxon>
        <taxon>Bacillales</taxon>
        <taxon>Staphylococcaceae</taxon>
        <taxon>Staphylococcus</taxon>
    </lineage>
</organism>
<reference evidence="4" key="2">
    <citation type="submission" date="2019-11" db="EMBL/GenBank/DDBJ databases">
        <title>Whole genome comparisons of Staphylococcus agnetis isolates from cattle and chickens.</title>
        <authorList>
            <person name="Rhoads D."/>
            <person name="Shwani A."/>
            <person name="Adkins P."/>
            <person name="Calcutt M."/>
            <person name="Middleton J."/>
        </authorList>
    </citation>
    <scope>NUCLEOTIDE SEQUENCE</scope>
    <source>
        <strain evidence="4">1387</strain>
    </source>
</reference>
<dbReference type="GeneID" id="57691700"/>
<evidence type="ECO:0000313" key="5">
    <source>
        <dbReference type="EMBL" id="OTW31761.1"/>
    </source>
</evidence>
<accession>A0A2T4MJ90</accession>
<dbReference type="SUPFAM" id="SSF53335">
    <property type="entry name" value="S-adenosyl-L-methionine-dependent methyltransferases"/>
    <property type="match status" value="1"/>
</dbReference>
<dbReference type="EMBL" id="NEFX01000004">
    <property type="protein sequence ID" value="OTW31761.1"/>
    <property type="molecule type" value="Genomic_DNA"/>
</dbReference>
<evidence type="ECO:0000313" key="7">
    <source>
        <dbReference type="Proteomes" id="UP000646308"/>
    </source>
</evidence>
<dbReference type="CDD" id="cd02440">
    <property type="entry name" value="AdoMet_MTases"/>
    <property type="match status" value="1"/>
</dbReference>
<dbReference type="InterPro" id="IPR029063">
    <property type="entry name" value="SAM-dependent_MTases_sf"/>
</dbReference>
<dbReference type="Gene3D" id="2.20.25.110">
    <property type="entry name" value="S-adenosyl-L-methionine-dependent methyltransferases"/>
    <property type="match status" value="1"/>
</dbReference>
<evidence type="ECO:0000256" key="1">
    <source>
        <dbReference type="ARBA" id="ARBA00022603"/>
    </source>
</evidence>